<accession>A0AAV2GUH9</accession>
<feature type="domain" description="Bromo" evidence="3">
    <location>
        <begin position="10"/>
        <end position="58"/>
    </location>
</feature>
<dbReference type="EMBL" id="OZ034822">
    <property type="protein sequence ID" value="CAL1414121.1"/>
    <property type="molecule type" value="Genomic_DNA"/>
</dbReference>
<gene>
    <name evidence="4" type="ORF">LTRI10_LOCUS53303</name>
</gene>
<organism evidence="4 5">
    <name type="scientific">Linum trigynum</name>
    <dbReference type="NCBI Taxonomy" id="586398"/>
    <lineage>
        <taxon>Eukaryota</taxon>
        <taxon>Viridiplantae</taxon>
        <taxon>Streptophyta</taxon>
        <taxon>Embryophyta</taxon>
        <taxon>Tracheophyta</taxon>
        <taxon>Spermatophyta</taxon>
        <taxon>Magnoliopsida</taxon>
        <taxon>eudicotyledons</taxon>
        <taxon>Gunneridae</taxon>
        <taxon>Pentapetalae</taxon>
        <taxon>rosids</taxon>
        <taxon>fabids</taxon>
        <taxon>Malpighiales</taxon>
        <taxon>Linaceae</taxon>
        <taxon>Linum</taxon>
    </lineage>
</organism>
<dbReference type="GO" id="GO:0017025">
    <property type="term" value="F:TBP-class protein binding"/>
    <property type="evidence" value="ECO:0007669"/>
    <property type="project" value="InterPro"/>
</dbReference>
<keyword evidence="5" id="KW-1185">Reference proteome</keyword>
<dbReference type="CDD" id="cd04369">
    <property type="entry name" value="Bromodomain"/>
    <property type="match status" value="1"/>
</dbReference>
<dbReference type="GO" id="GO:0004402">
    <property type="term" value="F:histone acetyltransferase activity"/>
    <property type="evidence" value="ECO:0007669"/>
    <property type="project" value="InterPro"/>
</dbReference>
<dbReference type="PANTHER" id="PTHR13900:SF0">
    <property type="entry name" value="TRANSCRIPTION INITIATION FACTOR TFIID SUBUNIT 1"/>
    <property type="match status" value="1"/>
</dbReference>
<evidence type="ECO:0000313" key="4">
    <source>
        <dbReference type="EMBL" id="CAL1414121.1"/>
    </source>
</evidence>
<dbReference type="GO" id="GO:0051123">
    <property type="term" value="P:RNA polymerase II preinitiation complex assembly"/>
    <property type="evidence" value="ECO:0007669"/>
    <property type="project" value="TreeGrafter"/>
</dbReference>
<keyword evidence="1 2" id="KW-0103">Bromodomain</keyword>
<dbReference type="InterPro" id="IPR001487">
    <property type="entry name" value="Bromodomain"/>
</dbReference>
<dbReference type="GO" id="GO:0016251">
    <property type="term" value="F:RNA polymerase II general transcription initiation factor activity"/>
    <property type="evidence" value="ECO:0007669"/>
    <property type="project" value="InterPro"/>
</dbReference>
<reference evidence="4 5" key="1">
    <citation type="submission" date="2024-04" db="EMBL/GenBank/DDBJ databases">
        <authorList>
            <person name="Fracassetti M."/>
        </authorList>
    </citation>
    <scope>NUCLEOTIDE SEQUENCE [LARGE SCALE GENOMIC DNA]</scope>
</reference>
<dbReference type="PROSITE" id="PS50014">
    <property type="entry name" value="BROMODOMAIN_2"/>
    <property type="match status" value="1"/>
</dbReference>
<dbReference type="InterPro" id="IPR036427">
    <property type="entry name" value="Bromodomain-like_sf"/>
</dbReference>
<evidence type="ECO:0000259" key="3">
    <source>
        <dbReference type="PROSITE" id="PS50014"/>
    </source>
</evidence>
<dbReference type="AlphaFoldDB" id="A0AAV2GUH9"/>
<proteinExistence type="predicted"/>
<dbReference type="GO" id="GO:0005669">
    <property type="term" value="C:transcription factor TFIID complex"/>
    <property type="evidence" value="ECO:0007669"/>
    <property type="project" value="InterPro"/>
</dbReference>
<dbReference type="Proteomes" id="UP001497516">
    <property type="component" value="Chromosome 9"/>
</dbReference>
<evidence type="ECO:0000256" key="1">
    <source>
        <dbReference type="ARBA" id="ARBA00023117"/>
    </source>
</evidence>
<dbReference type="Gene3D" id="1.20.920.10">
    <property type="entry name" value="Bromodomain-like"/>
    <property type="match status" value="1"/>
</dbReference>
<name>A0AAV2GUH9_9ROSI</name>
<dbReference type="PANTHER" id="PTHR13900">
    <property type="entry name" value="TRANSCRIPTION INITIATION FACTOR TFIID"/>
    <property type="match status" value="1"/>
</dbReference>
<dbReference type="Pfam" id="PF00439">
    <property type="entry name" value="Bromodomain"/>
    <property type="match status" value="1"/>
</dbReference>
<evidence type="ECO:0000256" key="2">
    <source>
        <dbReference type="PROSITE-ProRule" id="PRU00035"/>
    </source>
</evidence>
<dbReference type="InterPro" id="IPR040240">
    <property type="entry name" value="TAF1"/>
</dbReference>
<dbReference type="SUPFAM" id="SSF47370">
    <property type="entry name" value="Bromodomain"/>
    <property type="match status" value="1"/>
</dbReference>
<evidence type="ECO:0000313" key="5">
    <source>
        <dbReference type="Proteomes" id="UP001497516"/>
    </source>
</evidence>
<sequence>MVWRTMSKSRILEWPMDLATIKEKARKMEYKNREEFRRDVWQIAFNAHKCNDGRNPGIPPLADQLLELCDFLLGESASELAGVGM</sequence>
<protein>
    <recommendedName>
        <fullName evidence="3">Bromo domain-containing protein</fullName>
    </recommendedName>
</protein>